<sequence length="115" mass="12279">MDLHHSATPDPEGECEPSNPLVNPGPEGQSKRLRTVGQLKPEMEEEKGEETNGRRKRSSSTVERITGNRGDATDDGGAEAQRGGPETSTSSLGGAQRQFRPRLGKSVALPGGWQT</sequence>
<accession>A0AAV7NFB8</accession>
<name>A0AAV7NFB8_PLEWA</name>
<evidence type="ECO:0000313" key="3">
    <source>
        <dbReference type="Proteomes" id="UP001066276"/>
    </source>
</evidence>
<proteinExistence type="predicted"/>
<dbReference type="EMBL" id="JANPWB010000012">
    <property type="protein sequence ID" value="KAJ1113560.1"/>
    <property type="molecule type" value="Genomic_DNA"/>
</dbReference>
<dbReference type="AlphaFoldDB" id="A0AAV7NFB8"/>
<evidence type="ECO:0000256" key="1">
    <source>
        <dbReference type="SAM" id="MobiDB-lite"/>
    </source>
</evidence>
<dbReference type="Proteomes" id="UP001066276">
    <property type="component" value="Chromosome 8"/>
</dbReference>
<protein>
    <submittedName>
        <fullName evidence="2">Uncharacterized protein</fullName>
    </submittedName>
</protein>
<reference evidence="2" key="1">
    <citation type="journal article" date="2022" name="bioRxiv">
        <title>Sequencing and chromosome-scale assembly of the giantPleurodeles waltlgenome.</title>
        <authorList>
            <person name="Brown T."/>
            <person name="Elewa A."/>
            <person name="Iarovenko S."/>
            <person name="Subramanian E."/>
            <person name="Araus A.J."/>
            <person name="Petzold A."/>
            <person name="Susuki M."/>
            <person name="Suzuki K.-i.T."/>
            <person name="Hayashi T."/>
            <person name="Toyoda A."/>
            <person name="Oliveira C."/>
            <person name="Osipova E."/>
            <person name="Leigh N.D."/>
            <person name="Simon A."/>
            <person name="Yun M.H."/>
        </authorList>
    </citation>
    <scope>NUCLEOTIDE SEQUENCE</scope>
    <source>
        <strain evidence="2">20211129_DDA</strain>
        <tissue evidence="2">Liver</tissue>
    </source>
</reference>
<evidence type="ECO:0000313" key="2">
    <source>
        <dbReference type="EMBL" id="KAJ1113560.1"/>
    </source>
</evidence>
<organism evidence="2 3">
    <name type="scientific">Pleurodeles waltl</name>
    <name type="common">Iberian ribbed newt</name>
    <dbReference type="NCBI Taxonomy" id="8319"/>
    <lineage>
        <taxon>Eukaryota</taxon>
        <taxon>Metazoa</taxon>
        <taxon>Chordata</taxon>
        <taxon>Craniata</taxon>
        <taxon>Vertebrata</taxon>
        <taxon>Euteleostomi</taxon>
        <taxon>Amphibia</taxon>
        <taxon>Batrachia</taxon>
        <taxon>Caudata</taxon>
        <taxon>Salamandroidea</taxon>
        <taxon>Salamandridae</taxon>
        <taxon>Pleurodelinae</taxon>
        <taxon>Pleurodeles</taxon>
    </lineage>
</organism>
<keyword evidence="3" id="KW-1185">Reference proteome</keyword>
<feature type="region of interest" description="Disordered" evidence="1">
    <location>
        <begin position="1"/>
        <end position="115"/>
    </location>
</feature>
<gene>
    <name evidence="2" type="ORF">NDU88_001802</name>
</gene>
<comment type="caution">
    <text evidence="2">The sequence shown here is derived from an EMBL/GenBank/DDBJ whole genome shotgun (WGS) entry which is preliminary data.</text>
</comment>